<evidence type="ECO:0000313" key="1">
    <source>
        <dbReference type="EMBL" id="SHK36223.1"/>
    </source>
</evidence>
<dbReference type="STRING" id="169427.SAMN05192548_10203"/>
<name>A0A1M6RUR2_9BURK</name>
<proteinExistence type="predicted"/>
<dbReference type="OrthoDB" id="9118987at2"/>
<evidence type="ECO:0000313" key="2">
    <source>
        <dbReference type="Proteomes" id="UP000184395"/>
    </source>
</evidence>
<accession>A0A1M6RUR2</accession>
<protein>
    <submittedName>
        <fullName evidence="1">Uncharacterized protein</fullName>
    </submittedName>
</protein>
<gene>
    <name evidence="1" type="ORF">SAMN05192548_10203</name>
</gene>
<sequence length="53" mass="5718">MNSYRCYYLMKGEEPSPLSSFIQIQAPDAVSAAQQAMHVTGCVAVTDVVRVPG</sequence>
<reference evidence="1 2" key="1">
    <citation type="submission" date="2016-11" db="EMBL/GenBank/DDBJ databases">
        <authorList>
            <person name="Jaros S."/>
            <person name="Januszkiewicz K."/>
            <person name="Wedrychowicz H."/>
        </authorList>
    </citation>
    <scope>NUCLEOTIDE SEQUENCE [LARGE SCALE GENOMIC DNA]</scope>
    <source>
        <strain evidence="1 2">LMG 20594</strain>
    </source>
</reference>
<dbReference type="Proteomes" id="UP000184395">
    <property type="component" value="Unassembled WGS sequence"/>
</dbReference>
<dbReference type="RefSeq" id="WP_159442576.1">
    <property type="nucleotide sequence ID" value="NZ_CADFGY010000014.1"/>
</dbReference>
<dbReference type="AlphaFoldDB" id="A0A1M6RUR2"/>
<organism evidence="1 2">
    <name type="scientific">Paraburkholderia terricola</name>
    <dbReference type="NCBI Taxonomy" id="169427"/>
    <lineage>
        <taxon>Bacteria</taxon>
        <taxon>Pseudomonadati</taxon>
        <taxon>Pseudomonadota</taxon>
        <taxon>Betaproteobacteria</taxon>
        <taxon>Burkholderiales</taxon>
        <taxon>Burkholderiaceae</taxon>
        <taxon>Paraburkholderia</taxon>
    </lineage>
</organism>
<dbReference type="EMBL" id="FRAB01000020">
    <property type="protein sequence ID" value="SHK36223.1"/>
    <property type="molecule type" value="Genomic_DNA"/>
</dbReference>